<dbReference type="PANTHER" id="PTHR36220:SF1">
    <property type="entry name" value="GAMMA TUBULIN COMPLEX COMPONENT C-TERMINAL DOMAIN-CONTAINING PROTEIN"/>
    <property type="match status" value="1"/>
</dbReference>
<dbReference type="PROSITE" id="PS51318">
    <property type="entry name" value="TAT"/>
    <property type="match status" value="1"/>
</dbReference>
<dbReference type="PANTHER" id="PTHR36220">
    <property type="entry name" value="UNNAMED PRODUCT"/>
    <property type="match status" value="1"/>
</dbReference>
<dbReference type="PRINTS" id="PR00722">
    <property type="entry name" value="CHYMOTRYPSIN"/>
</dbReference>
<protein>
    <submittedName>
        <fullName evidence="6">Trypsin-like serine protease</fullName>
    </submittedName>
</protein>
<dbReference type="SUPFAM" id="SSF50494">
    <property type="entry name" value="Trypsin-like serine proteases"/>
    <property type="match status" value="1"/>
</dbReference>
<accession>A0A6G4XMK9</accession>
<evidence type="ECO:0000256" key="1">
    <source>
        <dbReference type="ARBA" id="ARBA00022729"/>
    </source>
</evidence>
<dbReference type="PROSITE" id="PS50240">
    <property type="entry name" value="TRYPSIN_DOM"/>
    <property type="match status" value="1"/>
</dbReference>
<dbReference type="SMART" id="SM00020">
    <property type="entry name" value="Tryp_SPc"/>
    <property type="match status" value="1"/>
</dbReference>
<dbReference type="GO" id="GO:0006508">
    <property type="term" value="P:proteolysis"/>
    <property type="evidence" value="ECO:0007669"/>
    <property type="project" value="UniProtKB-KW"/>
</dbReference>
<gene>
    <name evidence="6" type="ORF">G6045_24460</name>
</gene>
<name>A0A6G4XMK9_9ACTN</name>
<dbReference type="InterPro" id="IPR028994">
    <property type="entry name" value="Integrin_alpha_N"/>
</dbReference>
<dbReference type="Pfam" id="PF00089">
    <property type="entry name" value="Trypsin"/>
    <property type="match status" value="1"/>
</dbReference>
<keyword evidence="2" id="KW-0677">Repeat</keyword>
<dbReference type="PROSITE" id="PS51470">
    <property type="entry name" value="FG_GAP"/>
    <property type="match status" value="1"/>
</dbReference>
<evidence type="ECO:0000259" key="5">
    <source>
        <dbReference type="PROSITE" id="PS50240"/>
    </source>
</evidence>
<dbReference type="InterPro" id="IPR006311">
    <property type="entry name" value="TAT_signal"/>
</dbReference>
<dbReference type="Proteomes" id="UP000481109">
    <property type="component" value="Unassembled WGS sequence"/>
</dbReference>
<dbReference type="RefSeq" id="WP_165334233.1">
    <property type="nucleotide sequence ID" value="NZ_JAAKZW010000117.1"/>
</dbReference>
<evidence type="ECO:0000256" key="4">
    <source>
        <dbReference type="SAM" id="SignalP"/>
    </source>
</evidence>
<dbReference type="InterPro" id="IPR009003">
    <property type="entry name" value="Peptidase_S1_PA"/>
</dbReference>
<dbReference type="EMBL" id="JAAKZW010000117">
    <property type="protein sequence ID" value="NGO78785.1"/>
    <property type="molecule type" value="Genomic_DNA"/>
</dbReference>
<feature type="signal peptide" evidence="4">
    <location>
        <begin position="1"/>
        <end position="31"/>
    </location>
</feature>
<dbReference type="InterPro" id="IPR013519">
    <property type="entry name" value="Int_alpha_beta-p"/>
</dbReference>
<keyword evidence="3" id="KW-0325">Glycoprotein</keyword>
<dbReference type="GO" id="GO:0004252">
    <property type="term" value="F:serine-type endopeptidase activity"/>
    <property type="evidence" value="ECO:0007669"/>
    <property type="project" value="InterPro"/>
</dbReference>
<sequence length="738" mass="73659">MQHSTRRPRLAALGAALAGGSLALCAVPASAVTGTPVADADTTYAYTAQITVGPHDRGCSAVLVDTEWLMTAASCFADDPAVSLAVPAGAPAQRTTAVIGRADLSGTQGAERRVVELVPRTDRDVVLARLSRPVTNVAPVALATAAPVAGQELTFAGYGRTKTEWAPLRLHTGTYGVDAAAATTATVTGKNGAAACAGDTGGPVISAGKLVGLNSQSFQGGCLEVAETQTSTAGVIARVDDLASWVSSKVGATRITDFNGDGAEDIAIGDPAATVGSVTSAGVVRISYGGGKGTAEINQDLDWVPGSAEQSDWFGEQLATVDYNEDGYTDLVVGTPNEAVGTATDAGFVDVLYGAPGGLGTGAVKNTHLEQGAGTAAIKASVAEAGDRMGHAVAAGTTRAGEPFLLIGNPGEALGTVKTAGSAFYVTNANNVAVHQDKTGVPGDPEEGDRFGAALAANPNHVVIGSPSEAIGADKEAGSLAVFDPNKLNADSSPTPLFALDQDLETISGGAEAGDDFGASAALVAFRPTAAATGATDSLLAIGAPGEALSVDGGATQRADAGMVFLVHIKADGTWTQKTSLQQGTGDDDVVGTSEAGDRMGERVTAVNLSPRAVGTAATLRIAVGTPNEAVGTATKAGAIHTFALLGTPGTNDKWLETGDGDGIPGTAGADQYLGRSIHYTGTKLYAGMPYGPGAQGALYALPMANTVIGGTNAAVTTYKPGSGGFPASGSRFGYNAR</sequence>
<keyword evidence="1 4" id="KW-0732">Signal</keyword>
<keyword evidence="6" id="KW-0645">Protease</keyword>
<dbReference type="Gene3D" id="2.130.10.130">
    <property type="entry name" value="Integrin alpha, N-terminal"/>
    <property type="match status" value="1"/>
</dbReference>
<feature type="domain" description="Peptidase S1" evidence="5">
    <location>
        <begin position="17"/>
        <end position="251"/>
    </location>
</feature>
<evidence type="ECO:0000256" key="2">
    <source>
        <dbReference type="ARBA" id="ARBA00022737"/>
    </source>
</evidence>
<dbReference type="Gene3D" id="2.40.10.10">
    <property type="entry name" value="Trypsin-like serine proteases"/>
    <property type="match status" value="2"/>
</dbReference>
<dbReference type="AlphaFoldDB" id="A0A6G4XMK9"/>
<dbReference type="InterPro" id="IPR043504">
    <property type="entry name" value="Peptidase_S1_PA_chymotrypsin"/>
</dbReference>
<keyword evidence="7" id="KW-1185">Reference proteome</keyword>
<proteinExistence type="predicted"/>
<dbReference type="InterPro" id="IPR001254">
    <property type="entry name" value="Trypsin_dom"/>
</dbReference>
<comment type="caution">
    <text evidence="6">The sequence shown here is derived from an EMBL/GenBank/DDBJ whole genome shotgun (WGS) entry which is preliminary data.</text>
</comment>
<organism evidence="6 7">
    <name type="scientific">Streptomyces mesophilus</name>
    <dbReference type="NCBI Taxonomy" id="1775132"/>
    <lineage>
        <taxon>Bacteria</taxon>
        <taxon>Bacillati</taxon>
        <taxon>Actinomycetota</taxon>
        <taxon>Actinomycetes</taxon>
        <taxon>Kitasatosporales</taxon>
        <taxon>Streptomycetaceae</taxon>
        <taxon>Streptomyces</taxon>
    </lineage>
</organism>
<dbReference type="InterPro" id="IPR013517">
    <property type="entry name" value="FG-GAP"/>
</dbReference>
<evidence type="ECO:0000313" key="6">
    <source>
        <dbReference type="EMBL" id="NGO78785.1"/>
    </source>
</evidence>
<feature type="chain" id="PRO_5026139447" evidence="4">
    <location>
        <begin position="32"/>
        <end position="738"/>
    </location>
</feature>
<dbReference type="InterPro" id="IPR001314">
    <property type="entry name" value="Peptidase_S1A"/>
</dbReference>
<reference evidence="6 7" key="1">
    <citation type="submission" date="2020-02" db="EMBL/GenBank/DDBJ databases">
        <title>Whole-genome analyses of novel actinobacteria.</title>
        <authorList>
            <person name="Sahin N."/>
            <person name="Tokatli A."/>
        </authorList>
    </citation>
    <scope>NUCLEOTIDE SEQUENCE [LARGE SCALE GENOMIC DNA]</scope>
    <source>
        <strain evidence="6 7">YC504</strain>
    </source>
</reference>
<evidence type="ECO:0000313" key="7">
    <source>
        <dbReference type="Proteomes" id="UP000481109"/>
    </source>
</evidence>
<dbReference type="SMART" id="SM00191">
    <property type="entry name" value="Int_alpha"/>
    <property type="match status" value="5"/>
</dbReference>
<keyword evidence="6" id="KW-0378">Hydrolase</keyword>
<dbReference type="SUPFAM" id="SSF69318">
    <property type="entry name" value="Integrin alpha N-terminal domain"/>
    <property type="match status" value="1"/>
</dbReference>
<evidence type="ECO:0000256" key="3">
    <source>
        <dbReference type="ARBA" id="ARBA00023180"/>
    </source>
</evidence>
<dbReference type="Pfam" id="PF01839">
    <property type="entry name" value="FG-GAP"/>
    <property type="match status" value="1"/>
</dbReference>